<dbReference type="Pfam" id="PF00481">
    <property type="entry name" value="PP2C"/>
    <property type="match status" value="1"/>
</dbReference>
<dbReference type="InterPro" id="IPR000222">
    <property type="entry name" value="PP2C_BS"/>
</dbReference>
<proteinExistence type="inferred from homology"/>
<accession>A0A8J5SXI8</accession>
<comment type="cofactor">
    <cofactor evidence="2">
        <name>Mg(2+)</name>
        <dbReference type="ChEBI" id="CHEBI:18420"/>
    </cofactor>
</comment>
<evidence type="ECO:0000313" key="15">
    <source>
        <dbReference type="Proteomes" id="UP000729402"/>
    </source>
</evidence>
<evidence type="ECO:0000256" key="3">
    <source>
        <dbReference type="ARBA" id="ARBA00006702"/>
    </source>
</evidence>
<dbReference type="InterPro" id="IPR001932">
    <property type="entry name" value="PPM-type_phosphatase-like_dom"/>
</dbReference>
<protein>
    <recommendedName>
        <fullName evidence="4">protein-serine/threonine phosphatase</fullName>
        <ecNumber evidence="4">3.1.3.16</ecNumber>
    </recommendedName>
</protein>
<dbReference type="PROSITE" id="PS01032">
    <property type="entry name" value="PPM_1"/>
    <property type="match status" value="1"/>
</dbReference>
<reference evidence="14" key="2">
    <citation type="submission" date="2021-02" db="EMBL/GenBank/DDBJ databases">
        <authorList>
            <person name="Kimball J.A."/>
            <person name="Haas M.W."/>
            <person name="Macchietto M."/>
            <person name="Kono T."/>
            <person name="Duquette J."/>
            <person name="Shao M."/>
        </authorList>
    </citation>
    <scope>NUCLEOTIDE SEQUENCE</scope>
    <source>
        <tissue evidence="14">Fresh leaf tissue</tissue>
    </source>
</reference>
<dbReference type="AlphaFoldDB" id="A0A8J5SXI8"/>
<feature type="domain" description="PPM-type phosphatase" evidence="13">
    <location>
        <begin position="48"/>
        <end position="356"/>
    </location>
</feature>
<evidence type="ECO:0000256" key="10">
    <source>
        <dbReference type="ARBA" id="ARBA00047761"/>
    </source>
</evidence>
<evidence type="ECO:0000256" key="8">
    <source>
        <dbReference type="ARBA" id="ARBA00022912"/>
    </source>
</evidence>
<comment type="similarity">
    <text evidence="3 12">Belongs to the PP2C family.</text>
</comment>
<comment type="catalytic activity">
    <reaction evidence="10">
        <text>O-phospho-L-seryl-[protein] + H2O = L-seryl-[protein] + phosphate</text>
        <dbReference type="Rhea" id="RHEA:20629"/>
        <dbReference type="Rhea" id="RHEA-COMP:9863"/>
        <dbReference type="Rhea" id="RHEA-COMP:11604"/>
        <dbReference type="ChEBI" id="CHEBI:15377"/>
        <dbReference type="ChEBI" id="CHEBI:29999"/>
        <dbReference type="ChEBI" id="CHEBI:43474"/>
        <dbReference type="ChEBI" id="CHEBI:83421"/>
        <dbReference type="EC" id="3.1.3.16"/>
    </reaction>
</comment>
<dbReference type="InterPro" id="IPR015655">
    <property type="entry name" value="PP2C"/>
</dbReference>
<organism evidence="14 15">
    <name type="scientific">Zizania palustris</name>
    <name type="common">Northern wild rice</name>
    <dbReference type="NCBI Taxonomy" id="103762"/>
    <lineage>
        <taxon>Eukaryota</taxon>
        <taxon>Viridiplantae</taxon>
        <taxon>Streptophyta</taxon>
        <taxon>Embryophyta</taxon>
        <taxon>Tracheophyta</taxon>
        <taxon>Spermatophyta</taxon>
        <taxon>Magnoliopsida</taxon>
        <taxon>Liliopsida</taxon>
        <taxon>Poales</taxon>
        <taxon>Poaceae</taxon>
        <taxon>BOP clade</taxon>
        <taxon>Oryzoideae</taxon>
        <taxon>Oryzeae</taxon>
        <taxon>Zizaniinae</taxon>
        <taxon>Zizania</taxon>
    </lineage>
</organism>
<comment type="catalytic activity">
    <reaction evidence="11">
        <text>O-phospho-L-threonyl-[protein] + H2O = L-threonyl-[protein] + phosphate</text>
        <dbReference type="Rhea" id="RHEA:47004"/>
        <dbReference type="Rhea" id="RHEA-COMP:11060"/>
        <dbReference type="Rhea" id="RHEA-COMP:11605"/>
        <dbReference type="ChEBI" id="CHEBI:15377"/>
        <dbReference type="ChEBI" id="CHEBI:30013"/>
        <dbReference type="ChEBI" id="CHEBI:43474"/>
        <dbReference type="ChEBI" id="CHEBI:61977"/>
        <dbReference type="EC" id="3.1.3.16"/>
    </reaction>
</comment>
<dbReference type="CDD" id="cd00143">
    <property type="entry name" value="PP2Cc"/>
    <property type="match status" value="1"/>
</dbReference>
<dbReference type="GO" id="GO:0016020">
    <property type="term" value="C:membrane"/>
    <property type="evidence" value="ECO:0007669"/>
    <property type="project" value="UniProtKB-ARBA"/>
</dbReference>
<dbReference type="EMBL" id="JAAALK010000283">
    <property type="protein sequence ID" value="KAG8073372.1"/>
    <property type="molecule type" value="Genomic_DNA"/>
</dbReference>
<evidence type="ECO:0000256" key="5">
    <source>
        <dbReference type="ARBA" id="ARBA00022723"/>
    </source>
</evidence>
<evidence type="ECO:0000313" key="14">
    <source>
        <dbReference type="EMBL" id="KAG8073372.1"/>
    </source>
</evidence>
<evidence type="ECO:0000256" key="9">
    <source>
        <dbReference type="ARBA" id="ARBA00023211"/>
    </source>
</evidence>
<dbReference type="EC" id="3.1.3.16" evidence="4"/>
<keyword evidence="7" id="KW-0460">Magnesium</keyword>
<keyword evidence="15" id="KW-1185">Reference proteome</keyword>
<evidence type="ECO:0000256" key="6">
    <source>
        <dbReference type="ARBA" id="ARBA00022801"/>
    </source>
</evidence>
<dbReference type="GO" id="GO:0004722">
    <property type="term" value="F:protein serine/threonine phosphatase activity"/>
    <property type="evidence" value="ECO:0007669"/>
    <property type="project" value="UniProtKB-EC"/>
</dbReference>
<gene>
    <name evidence="14" type="ORF">GUJ93_ZPchr0006g42499</name>
</gene>
<evidence type="ECO:0000256" key="1">
    <source>
        <dbReference type="ARBA" id="ARBA00001936"/>
    </source>
</evidence>
<comment type="cofactor">
    <cofactor evidence="1">
        <name>Mn(2+)</name>
        <dbReference type="ChEBI" id="CHEBI:29035"/>
    </cofactor>
</comment>
<comment type="caution">
    <text evidence="14">The sequence shown here is derived from an EMBL/GenBank/DDBJ whole genome shotgun (WGS) entry which is preliminary data.</text>
</comment>
<dbReference type="EMBL" id="JAAALK010000283">
    <property type="protein sequence ID" value="KAG8073371.1"/>
    <property type="molecule type" value="Genomic_DNA"/>
</dbReference>
<keyword evidence="8 12" id="KW-0904">Protein phosphatase</keyword>
<dbReference type="Proteomes" id="UP000729402">
    <property type="component" value="Unassembled WGS sequence"/>
</dbReference>
<dbReference type="GO" id="GO:0046872">
    <property type="term" value="F:metal ion binding"/>
    <property type="evidence" value="ECO:0007669"/>
    <property type="project" value="UniProtKB-KW"/>
</dbReference>
<name>A0A8J5SXI8_ZIZPA</name>
<evidence type="ECO:0000256" key="11">
    <source>
        <dbReference type="ARBA" id="ARBA00048336"/>
    </source>
</evidence>
<dbReference type="PANTHER" id="PTHR47992">
    <property type="entry name" value="PROTEIN PHOSPHATASE"/>
    <property type="match status" value="1"/>
</dbReference>
<keyword evidence="6 12" id="KW-0378">Hydrolase</keyword>
<reference evidence="14" key="1">
    <citation type="journal article" date="2021" name="bioRxiv">
        <title>Whole Genome Assembly and Annotation of Northern Wild Rice, Zizania palustris L., Supports a Whole Genome Duplication in the Zizania Genus.</title>
        <authorList>
            <person name="Haas M."/>
            <person name="Kono T."/>
            <person name="Macchietto M."/>
            <person name="Millas R."/>
            <person name="McGilp L."/>
            <person name="Shao M."/>
            <person name="Duquette J."/>
            <person name="Hirsch C.N."/>
            <person name="Kimball J."/>
        </authorList>
    </citation>
    <scope>NUCLEOTIDE SEQUENCE</scope>
    <source>
        <tissue evidence="14">Fresh leaf tissue</tissue>
    </source>
</reference>
<dbReference type="PROSITE" id="PS51746">
    <property type="entry name" value="PPM_2"/>
    <property type="match status" value="1"/>
</dbReference>
<sequence>MLVAVMDYFRSCLGPQSPARHRVKGSDVAGRQDGLLWYKDAGQLVTGEFSMAVVQANNLLEDQSQVESGALSMAEPGPQGTFLGVYDGHGGPETSRFINGHLFHHLRRFATEHKCMSEDVIRKAFQATEEGFLSLVSKEWPLKPQIAAVGSCCLVGVICSGSLYVANLGDSRAVLGRHVKATGEVLAMQLSSEHNACYEEVRQELQSSHPNDPQIVVLKHNVWRVKGLIQISRSIGDVYLKRPEYNREPLYSKFRLRETFKRPILSSEPAIAVHQIQPNDHFVIFASDGLWEHLSNQEAVDLVQNNPRNGIARRLVKAAMQEAAKKREMRYSDLKKIDRGVRRHFHDDITVIVAFLDSNAISKANWSRSPSVSLKGGGVSLPASSLAPFSAPAVLSSTY</sequence>
<keyword evidence="5" id="KW-0479">Metal-binding</keyword>
<evidence type="ECO:0000256" key="7">
    <source>
        <dbReference type="ARBA" id="ARBA00022842"/>
    </source>
</evidence>
<evidence type="ECO:0000256" key="2">
    <source>
        <dbReference type="ARBA" id="ARBA00001946"/>
    </source>
</evidence>
<dbReference type="FunFam" id="3.60.40.10:FF:000008">
    <property type="entry name" value="Phosphatase 2C family protein"/>
    <property type="match status" value="1"/>
</dbReference>
<dbReference type="OrthoDB" id="420076at2759"/>
<dbReference type="SMART" id="SM00332">
    <property type="entry name" value="PP2Cc"/>
    <property type="match status" value="1"/>
</dbReference>
<evidence type="ECO:0000256" key="4">
    <source>
        <dbReference type="ARBA" id="ARBA00013081"/>
    </source>
</evidence>
<evidence type="ECO:0000256" key="12">
    <source>
        <dbReference type="RuleBase" id="RU003465"/>
    </source>
</evidence>
<evidence type="ECO:0000259" key="13">
    <source>
        <dbReference type="PROSITE" id="PS51746"/>
    </source>
</evidence>
<keyword evidence="9" id="KW-0464">Manganese</keyword>